<reference evidence="2 3" key="1">
    <citation type="submission" date="2024-02" db="EMBL/GenBank/DDBJ databases">
        <title>High-quality chromosome-scale genome assembly of Pensacola bahiagrass (Paspalum notatum Flugge var. saurae).</title>
        <authorList>
            <person name="Vega J.M."/>
            <person name="Podio M."/>
            <person name="Orjuela J."/>
            <person name="Siena L.A."/>
            <person name="Pessino S.C."/>
            <person name="Combes M.C."/>
            <person name="Mariac C."/>
            <person name="Albertini E."/>
            <person name="Pupilli F."/>
            <person name="Ortiz J.P.A."/>
            <person name="Leblanc O."/>
        </authorList>
    </citation>
    <scope>NUCLEOTIDE SEQUENCE [LARGE SCALE GENOMIC DNA]</scope>
    <source>
        <strain evidence="2">R1</strain>
        <tissue evidence="2">Leaf</tissue>
    </source>
</reference>
<evidence type="ECO:0000313" key="3">
    <source>
        <dbReference type="Proteomes" id="UP001341281"/>
    </source>
</evidence>
<organism evidence="2 3">
    <name type="scientific">Paspalum notatum var. saurae</name>
    <dbReference type="NCBI Taxonomy" id="547442"/>
    <lineage>
        <taxon>Eukaryota</taxon>
        <taxon>Viridiplantae</taxon>
        <taxon>Streptophyta</taxon>
        <taxon>Embryophyta</taxon>
        <taxon>Tracheophyta</taxon>
        <taxon>Spermatophyta</taxon>
        <taxon>Magnoliopsida</taxon>
        <taxon>Liliopsida</taxon>
        <taxon>Poales</taxon>
        <taxon>Poaceae</taxon>
        <taxon>PACMAD clade</taxon>
        <taxon>Panicoideae</taxon>
        <taxon>Andropogonodae</taxon>
        <taxon>Paspaleae</taxon>
        <taxon>Paspalinae</taxon>
        <taxon>Paspalum</taxon>
    </lineage>
</organism>
<sequence length="117" mass="12674">MDFDSVNELPPLELPLIEEPDYQDTEEQQPEGSPQTTNSASEETNPNEEGTPDPLSVLALLKDEQKFKLGVVDGTKIHIKQLKTCQGSKMGLTGQSGQVGRPKPGQVGRPRPGSPTH</sequence>
<name>A0AAQ3UTC8_PASNO</name>
<gene>
    <name evidence="2" type="ORF">U9M48_042813</name>
</gene>
<feature type="compositionally biased region" description="Polar residues" evidence="1">
    <location>
        <begin position="83"/>
        <end position="98"/>
    </location>
</feature>
<feature type="region of interest" description="Disordered" evidence="1">
    <location>
        <begin position="83"/>
        <end position="117"/>
    </location>
</feature>
<dbReference type="AlphaFoldDB" id="A0AAQ3UTC8"/>
<proteinExistence type="predicted"/>
<feature type="region of interest" description="Disordered" evidence="1">
    <location>
        <begin position="1"/>
        <end position="56"/>
    </location>
</feature>
<dbReference type="EMBL" id="CP144754">
    <property type="protein sequence ID" value="WVZ97264.1"/>
    <property type="molecule type" value="Genomic_DNA"/>
</dbReference>
<protein>
    <submittedName>
        <fullName evidence="2">Uncharacterized protein</fullName>
    </submittedName>
</protein>
<keyword evidence="3" id="KW-1185">Reference proteome</keyword>
<feature type="compositionally biased region" description="Polar residues" evidence="1">
    <location>
        <begin position="30"/>
        <end position="48"/>
    </location>
</feature>
<evidence type="ECO:0000256" key="1">
    <source>
        <dbReference type="SAM" id="MobiDB-lite"/>
    </source>
</evidence>
<evidence type="ECO:0000313" key="2">
    <source>
        <dbReference type="EMBL" id="WVZ97264.1"/>
    </source>
</evidence>
<feature type="compositionally biased region" description="Acidic residues" evidence="1">
    <location>
        <begin position="16"/>
        <end position="29"/>
    </location>
</feature>
<dbReference type="Proteomes" id="UP001341281">
    <property type="component" value="Chromosome 10"/>
</dbReference>
<accession>A0AAQ3UTC8</accession>